<dbReference type="PANTHER" id="PTHR13271">
    <property type="entry name" value="UNCHARACTERIZED PUTATIVE METHYLTRANSFERASE"/>
    <property type="match status" value="1"/>
</dbReference>
<feature type="compositionally biased region" description="Acidic residues" evidence="7">
    <location>
        <begin position="199"/>
        <end position="214"/>
    </location>
</feature>
<dbReference type="PROSITE" id="PS50280">
    <property type="entry name" value="SET"/>
    <property type="match status" value="1"/>
</dbReference>
<dbReference type="GO" id="GO:0016279">
    <property type="term" value="F:protein-lysine N-methyltransferase activity"/>
    <property type="evidence" value="ECO:0007669"/>
    <property type="project" value="UniProtKB-UniRule"/>
</dbReference>
<dbReference type="InterPro" id="IPR001214">
    <property type="entry name" value="SET_dom"/>
</dbReference>
<dbReference type="InterPro" id="IPR011383">
    <property type="entry name" value="N-lys_methylase_SETD6"/>
</dbReference>
<comment type="similarity">
    <text evidence="6">Belongs to the class V-like SAM-binding methyltransferase superfamily. Histone-lysine methyltransferase family. SETD6 subfamily.</text>
</comment>
<dbReference type="Proteomes" id="UP000077051">
    <property type="component" value="Unassembled WGS sequence"/>
</dbReference>
<sequence>MATFEETGNVFWKWLQDNGTTLSKDIAIKDYRSEGAGRGVIATNDIKEGELLFSLPRSILLSPFTSSLNQVEGLKDDLAALNGWTPLIITLMYESQKEDSFWKPYFDVLPRQFSTPMFWEEADLKELQGTDIVSKLGKAEAEDTFENEVKPIIEKYPSLFDKDVHTLELFHICGSLIMAYSFNDELQKTEEKSSANDNEQGEDQDEEEEEEEEQQVITMVPMADMLNHKTGFNNARLFHEADSLQMKAIKDIKQGEQIYNTYGDLCNADLLRKYGFTDEKNEFDLVELDGPLVVEHCNVDQKQDEELIERKIDFLMEEGVLDECFVIDTEHEIPLELIVSVHVLCSTPSEFEKMEEKQKLPKPRLTQDVKDIILNILKKRLSRYPTTLEEDKQELKDATGNRRNALLVRMGEKNIIEPTIQTLSAAPVVAAATATPDKRPSNAKNDQGKNKKQKRH</sequence>
<evidence type="ECO:0000256" key="7">
    <source>
        <dbReference type="SAM" id="MobiDB-lite"/>
    </source>
</evidence>
<accession>A0A162R8B1</accession>
<dbReference type="InterPro" id="IPR044430">
    <property type="entry name" value="SETD6_SET"/>
</dbReference>
<dbReference type="Pfam" id="PF09273">
    <property type="entry name" value="Rubis-subs-bind"/>
    <property type="match status" value="1"/>
</dbReference>
<dbReference type="InterPro" id="IPR050600">
    <property type="entry name" value="SETD3_SETD6_MTase"/>
</dbReference>
<evidence type="ECO:0000256" key="3">
    <source>
        <dbReference type="ARBA" id="ARBA00022679"/>
    </source>
</evidence>
<dbReference type="CDD" id="cd19178">
    <property type="entry name" value="SET_SETD6"/>
    <property type="match status" value="1"/>
</dbReference>
<dbReference type="Gene3D" id="3.90.1410.10">
    <property type="entry name" value="set domain protein methyltransferase, domain 1"/>
    <property type="match status" value="1"/>
</dbReference>
<comment type="function">
    <text evidence="6">S-adenosyl-L-methionine-dependent protein-lysine N-methyltransferase that monomethylates 60S ribosomal protein L42.</text>
</comment>
<keyword evidence="3 6" id="KW-0808">Transferase</keyword>
<evidence type="ECO:0000256" key="4">
    <source>
        <dbReference type="ARBA" id="ARBA00022691"/>
    </source>
</evidence>
<dbReference type="InterPro" id="IPR015353">
    <property type="entry name" value="Rubisco_LSMT_subst-bd"/>
</dbReference>
<organism evidence="9 10">
    <name type="scientific">Mucor lusitanicus CBS 277.49</name>
    <dbReference type="NCBI Taxonomy" id="747725"/>
    <lineage>
        <taxon>Eukaryota</taxon>
        <taxon>Fungi</taxon>
        <taxon>Fungi incertae sedis</taxon>
        <taxon>Mucoromycota</taxon>
        <taxon>Mucoromycotina</taxon>
        <taxon>Mucoromycetes</taxon>
        <taxon>Mucorales</taxon>
        <taxon>Mucorineae</taxon>
        <taxon>Mucoraceae</taxon>
        <taxon>Mucor</taxon>
    </lineage>
</organism>
<dbReference type="FunFam" id="3.90.1410.10:FF:000007">
    <property type="entry name" value="Ribosomal lysine N-methyltransferase 4"/>
    <property type="match status" value="1"/>
</dbReference>
<feature type="domain" description="SET" evidence="8">
    <location>
        <begin position="24"/>
        <end position="263"/>
    </location>
</feature>
<feature type="region of interest" description="Disordered" evidence="7">
    <location>
        <begin position="431"/>
        <end position="456"/>
    </location>
</feature>
<dbReference type="PIRSF" id="PIRSF011771">
    <property type="entry name" value="RMS1_SET"/>
    <property type="match status" value="1"/>
</dbReference>
<keyword evidence="5 6" id="KW-0539">Nucleus</keyword>
<dbReference type="SUPFAM" id="SSF82199">
    <property type="entry name" value="SET domain"/>
    <property type="match status" value="1"/>
</dbReference>
<dbReference type="STRING" id="747725.A0A162R8B1"/>
<keyword evidence="4 6" id="KW-0949">S-adenosyl-L-methionine</keyword>
<comment type="caution">
    <text evidence="9">The sequence shown here is derived from an EMBL/GenBank/DDBJ whole genome shotgun (WGS) entry which is preliminary data.</text>
</comment>
<keyword evidence="10" id="KW-1185">Reference proteome</keyword>
<evidence type="ECO:0000256" key="2">
    <source>
        <dbReference type="ARBA" id="ARBA00022603"/>
    </source>
</evidence>
<dbReference type="GO" id="GO:0032259">
    <property type="term" value="P:methylation"/>
    <property type="evidence" value="ECO:0007669"/>
    <property type="project" value="UniProtKB-KW"/>
</dbReference>
<proteinExistence type="inferred from homology"/>
<dbReference type="SUPFAM" id="SSF81822">
    <property type="entry name" value="RuBisCo LSMT C-terminal, substrate-binding domain"/>
    <property type="match status" value="1"/>
</dbReference>
<keyword evidence="2 6" id="KW-0489">Methyltransferase</keyword>
<dbReference type="PANTHER" id="PTHR13271:SF34">
    <property type="entry name" value="N-LYSINE METHYLTRANSFERASE SETD6"/>
    <property type="match status" value="1"/>
</dbReference>
<feature type="region of interest" description="Disordered" evidence="7">
    <location>
        <begin position="188"/>
        <end position="215"/>
    </location>
</feature>
<evidence type="ECO:0000313" key="10">
    <source>
        <dbReference type="Proteomes" id="UP000077051"/>
    </source>
</evidence>
<dbReference type="EMBL" id="AMYB01000001">
    <property type="protein sequence ID" value="OAD09210.1"/>
    <property type="molecule type" value="Genomic_DNA"/>
</dbReference>
<dbReference type="Gene3D" id="3.90.1420.10">
    <property type="entry name" value="Rubisco LSMT, substrate-binding domain"/>
    <property type="match status" value="1"/>
</dbReference>
<dbReference type="EC" id="2.1.1.-" evidence="6"/>
<evidence type="ECO:0000259" key="8">
    <source>
        <dbReference type="PROSITE" id="PS50280"/>
    </source>
</evidence>
<dbReference type="VEuPathDB" id="FungiDB:MUCCIDRAFT_106194"/>
<dbReference type="GO" id="GO:0005634">
    <property type="term" value="C:nucleus"/>
    <property type="evidence" value="ECO:0007669"/>
    <property type="project" value="UniProtKB-SubCell"/>
</dbReference>
<dbReference type="OrthoDB" id="341421at2759"/>
<dbReference type="AlphaFoldDB" id="A0A162R8B1"/>
<name>A0A162R8B1_MUCCL</name>
<gene>
    <name evidence="9" type="ORF">MUCCIDRAFT_106194</name>
</gene>
<reference evidence="9 10" key="1">
    <citation type="submission" date="2015-06" db="EMBL/GenBank/DDBJ databases">
        <title>Expansion of signal transduction pathways in fungi by whole-genome duplication.</title>
        <authorList>
            <consortium name="DOE Joint Genome Institute"/>
            <person name="Corrochano L.M."/>
            <person name="Kuo A."/>
            <person name="Marcet-Houben M."/>
            <person name="Polaino S."/>
            <person name="Salamov A."/>
            <person name="Villalobos J.M."/>
            <person name="Alvarez M.I."/>
            <person name="Avalos J."/>
            <person name="Benito E.P."/>
            <person name="Benoit I."/>
            <person name="Burger G."/>
            <person name="Camino L.P."/>
            <person name="Canovas D."/>
            <person name="Cerda-Olmedo E."/>
            <person name="Cheng J.-F."/>
            <person name="Dominguez A."/>
            <person name="Elias M."/>
            <person name="Eslava A.P."/>
            <person name="Glaser F."/>
            <person name="Grimwood J."/>
            <person name="Gutierrez G."/>
            <person name="Heitman J."/>
            <person name="Henrissat B."/>
            <person name="Iturriaga E.A."/>
            <person name="Lang B.F."/>
            <person name="Lavin J.L."/>
            <person name="Lee S."/>
            <person name="Li W."/>
            <person name="Lindquist E."/>
            <person name="Lopez-Garcia S."/>
            <person name="Luque E.M."/>
            <person name="Marcos A.T."/>
            <person name="Martin J."/>
            <person name="Mccluskey K."/>
            <person name="Medina H.R."/>
            <person name="Miralles-Duran A."/>
            <person name="Miyazaki A."/>
            <person name="Munoz-Torres E."/>
            <person name="Oguiza J.A."/>
            <person name="Ohm R."/>
            <person name="Olmedo M."/>
            <person name="Orejas M."/>
            <person name="Ortiz-Castellanos L."/>
            <person name="Pisabarro A.G."/>
            <person name="Rodriguez-Romero J."/>
            <person name="Ruiz-Herrera J."/>
            <person name="Ruiz-Vazquez R."/>
            <person name="Sanz C."/>
            <person name="Schackwitz W."/>
            <person name="Schmutz J."/>
            <person name="Shahriari M."/>
            <person name="Shelest E."/>
            <person name="Silva-Franco F."/>
            <person name="Soanes D."/>
            <person name="Syed K."/>
            <person name="Tagua V.G."/>
            <person name="Talbot N.J."/>
            <person name="Thon M."/>
            <person name="De Vries R.P."/>
            <person name="Wiebenga A."/>
            <person name="Yadav J.S."/>
            <person name="Braun E.L."/>
            <person name="Baker S."/>
            <person name="Garre V."/>
            <person name="Horwitz B."/>
            <person name="Torres-Martinez S."/>
            <person name="Idnurm A."/>
            <person name="Herrera-Estrella A."/>
            <person name="Gabaldon T."/>
            <person name="Grigoriev I.V."/>
        </authorList>
    </citation>
    <scope>NUCLEOTIDE SEQUENCE [LARGE SCALE GENOMIC DNA]</scope>
    <source>
        <strain evidence="9 10">CBS 277.49</strain>
    </source>
</reference>
<comment type="subcellular location">
    <subcellularLocation>
        <location evidence="1 6">Nucleus</location>
    </subcellularLocation>
</comment>
<evidence type="ECO:0000313" key="9">
    <source>
        <dbReference type="EMBL" id="OAD09210.1"/>
    </source>
</evidence>
<dbReference type="InterPro" id="IPR036464">
    <property type="entry name" value="Rubisco_LSMT_subst-bd_sf"/>
</dbReference>
<dbReference type="Pfam" id="PF00856">
    <property type="entry name" value="SET"/>
    <property type="match status" value="1"/>
</dbReference>
<evidence type="ECO:0000256" key="6">
    <source>
        <dbReference type="PIRNR" id="PIRNR011771"/>
    </source>
</evidence>
<evidence type="ECO:0000256" key="1">
    <source>
        <dbReference type="ARBA" id="ARBA00004123"/>
    </source>
</evidence>
<dbReference type="InterPro" id="IPR046341">
    <property type="entry name" value="SET_dom_sf"/>
</dbReference>
<protein>
    <recommendedName>
        <fullName evidence="6">Ribosomal lysine N-methyltransferase 4</fullName>
        <ecNumber evidence="6">2.1.1.-</ecNumber>
    </recommendedName>
</protein>
<evidence type="ECO:0000256" key="5">
    <source>
        <dbReference type="ARBA" id="ARBA00023242"/>
    </source>
</evidence>